<organism evidence="2 3">
    <name type="scientific">Leishmania donovani</name>
    <dbReference type="NCBI Taxonomy" id="5661"/>
    <lineage>
        <taxon>Eukaryota</taxon>
        <taxon>Discoba</taxon>
        <taxon>Euglenozoa</taxon>
        <taxon>Kinetoplastea</taxon>
        <taxon>Metakinetoplastina</taxon>
        <taxon>Trypanosomatida</taxon>
        <taxon>Trypanosomatidae</taxon>
        <taxon>Leishmaniinae</taxon>
        <taxon>Leishmania</taxon>
    </lineage>
</organism>
<proteinExistence type="predicted"/>
<accession>A0A504XY22</accession>
<comment type="caution">
    <text evidence="2">The sequence shown here is derived from an EMBL/GenBank/DDBJ whole genome shotgun (WGS) entry which is preliminary data.</text>
</comment>
<dbReference type="Proteomes" id="UP000318821">
    <property type="component" value="Unassembled WGS sequence"/>
</dbReference>
<protein>
    <submittedName>
        <fullName evidence="2">Uncharacterized protein</fullName>
    </submittedName>
</protein>
<feature type="compositionally biased region" description="Pro residues" evidence="1">
    <location>
        <begin position="59"/>
        <end position="77"/>
    </location>
</feature>
<reference evidence="3" key="1">
    <citation type="submission" date="2019-02" db="EMBL/GenBank/DDBJ databases">
        <title>FDA dAtabase for Regulatory Grade micrObial Sequences (FDA-ARGOS): Supporting development and validation of Infectious Disease Dx tests.</title>
        <authorList>
            <person name="Duncan R."/>
            <person name="Fisher C."/>
            <person name="Tallon L."/>
            <person name="Sadzewicz L."/>
            <person name="Sengamalay N."/>
            <person name="Ott S."/>
            <person name="Godinez A."/>
            <person name="Nagaraj S."/>
            <person name="Vavikolanu K."/>
            <person name="Vyas G."/>
            <person name="Nadendla S."/>
            <person name="Aluvathingal J."/>
            <person name="Sichtig H."/>
        </authorList>
    </citation>
    <scope>NUCLEOTIDE SEQUENCE [LARGE SCALE GENOMIC DNA]</scope>
    <source>
        <strain evidence="3">FDAARGOS_360</strain>
    </source>
</reference>
<feature type="region of interest" description="Disordered" evidence="1">
    <location>
        <begin position="43"/>
        <end position="78"/>
    </location>
</feature>
<sequence>MRMPLLLARQPTRRLGATRWRPAAHLRCSSPPFSTPQCLLSTSAAHRTSQPPLERQYQAPPPREPPVPSPACSPPSIRPAVHARNNELLERLVECIPRAPVCIPVSSLYLLFTIDGATTPVLFESAWNFINSASETTSTAVAAPKSSAKEKRAGQLACARPSPIDATAFSALS</sequence>
<gene>
    <name evidence="2" type="ORF">CGC20_38475</name>
</gene>
<evidence type="ECO:0000313" key="2">
    <source>
        <dbReference type="EMBL" id="TPP53456.1"/>
    </source>
</evidence>
<dbReference type="EMBL" id="RHLD01000042">
    <property type="protein sequence ID" value="TPP53456.1"/>
    <property type="molecule type" value="Genomic_DNA"/>
</dbReference>
<name>A0A504XY22_LEIDO</name>
<dbReference type="AlphaFoldDB" id="A0A504XY22"/>
<evidence type="ECO:0000256" key="1">
    <source>
        <dbReference type="SAM" id="MobiDB-lite"/>
    </source>
</evidence>
<evidence type="ECO:0000313" key="3">
    <source>
        <dbReference type="Proteomes" id="UP000318821"/>
    </source>
</evidence>